<dbReference type="Proteomes" id="UP000475928">
    <property type="component" value="Unassembled WGS sequence"/>
</dbReference>
<proteinExistence type="predicted"/>
<reference evidence="1 2" key="1">
    <citation type="submission" date="2020-02" db="EMBL/GenBank/DDBJ databases">
        <title>Draft genome sequence of Lactococcus sp. Hs20B0-1.</title>
        <authorList>
            <person name="Noda S."/>
            <person name="Yuki M."/>
            <person name="Ohkuma M."/>
        </authorList>
    </citation>
    <scope>NUCLEOTIDE SEQUENCE [LARGE SCALE GENOMIC DNA]</scope>
    <source>
        <strain evidence="1 2">Hs20B0-1</strain>
    </source>
</reference>
<organism evidence="1 2">
    <name type="scientific">Pseudolactococcus insecticola</name>
    <dbReference type="NCBI Taxonomy" id="2709158"/>
    <lineage>
        <taxon>Bacteria</taxon>
        <taxon>Bacillati</taxon>
        <taxon>Bacillota</taxon>
        <taxon>Bacilli</taxon>
        <taxon>Lactobacillales</taxon>
        <taxon>Streptococcaceae</taxon>
        <taxon>Pseudolactococcus</taxon>
    </lineage>
</organism>
<dbReference type="AlphaFoldDB" id="A0A6A0BBG8"/>
<evidence type="ECO:0000313" key="1">
    <source>
        <dbReference type="EMBL" id="GFH41177.1"/>
    </source>
</evidence>
<protein>
    <submittedName>
        <fullName evidence="1">Uncharacterized protein</fullName>
    </submittedName>
</protein>
<sequence>MRCRCHNFLEGNRNNSNPIVPRLSAITTPNEDIHSALNAMPAQYVMANHTANGRRKPR</sequence>
<dbReference type="EMBL" id="BLLH01000010">
    <property type="protein sequence ID" value="GFH41177.1"/>
    <property type="molecule type" value="Genomic_DNA"/>
</dbReference>
<keyword evidence="2" id="KW-1185">Reference proteome</keyword>
<evidence type="ECO:0000313" key="2">
    <source>
        <dbReference type="Proteomes" id="UP000475928"/>
    </source>
</evidence>
<name>A0A6A0BBG8_9LACT</name>
<gene>
    <name evidence="1" type="ORF">Hs20B_15750</name>
</gene>
<comment type="caution">
    <text evidence="1">The sequence shown here is derived from an EMBL/GenBank/DDBJ whole genome shotgun (WGS) entry which is preliminary data.</text>
</comment>
<accession>A0A6A0BBG8</accession>